<dbReference type="OrthoDB" id="6804027at2759"/>
<feature type="signal peptide" evidence="2">
    <location>
        <begin position="1"/>
        <end position="19"/>
    </location>
</feature>
<proteinExistence type="predicted"/>
<keyword evidence="4" id="KW-1185">Reference proteome</keyword>
<feature type="chain" id="PRO_5040516757" evidence="2">
    <location>
        <begin position="20"/>
        <end position="112"/>
    </location>
</feature>
<evidence type="ECO:0000313" key="3">
    <source>
        <dbReference type="EMBL" id="CAH1105552.1"/>
    </source>
</evidence>
<dbReference type="EMBL" id="OV651814">
    <property type="protein sequence ID" value="CAH1105552.1"/>
    <property type="molecule type" value="Genomic_DNA"/>
</dbReference>
<evidence type="ECO:0000256" key="2">
    <source>
        <dbReference type="SAM" id="SignalP"/>
    </source>
</evidence>
<feature type="transmembrane region" description="Helical" evidence="1">
    <location>
        <begin position="85"/>
        <end position="110"/>
    </location>
</feature>
<dbReference type="AlphaFoldDB" id="A0A9P0CLF3"/>
<dbReference type="Proteomes" id="UP001153636">
    <property type="component" value="Chromosome 2"/>
</dbReference>
<reference evidence="3" key="1">
    <citation type="submission" date="2022-01" db="EMBL/GenBank/DDBJ databases">
        <authorList>
            <person name="King R."/>
        </authorList>
    </citation>
    <scope>NUCLEOTIDE SEQUENCE</scope>
</reference>
<name>A0A9P0CLF3_9CUCU</name>
<feature type="transmembrane region" description="Helical" evidence="1">
    <location>
        <begin position="58"/>
        <end position="78"/>
    </location>
</feature>
<gene>
    <name evidence="3" type="ORF">PSYICH_LOCUS6941</name>
</gene>
<organism evidence="3 4">
    <name type="scientific">Psylliodes chrysocephalus</name>
    <dbReference type="NCBI Taxonomy" id="3402493"/>
    <lineage>
        <taxon>Eukaryota</taxon>
        <taxon>Metazoa</taxon>
        <taxon>Ecdysozoa</taxon>
        <taxon>Arthropoda</taxon>
        <taxon>Hexapoda</taxon>
        <taxon>Insecta</taxon>
        <taxon>Pterygota</taxon>
        <taxon>Neoptera</taxon>
        <taxon>Endopterygota</taxon>
        <taxon>Coleoptera</taxon>
        <taxon>Polyphaga</taxon>
        <taxon>Cucujiformia</taxon>
        <taxon>Chrysomeloidea</taxon>
        <taxon>Chrysomelidae</taxon>
        <taxon>Galerucinae</taxon>
        <taxon>Alticini</taxon>
        <taxon>Psylliodes</taxon>
    </lineage>
</organism>
<keyword evidence="1" id="KW-1133">Transmembrane helix</keyword>
<protein>
    <submittedName>
        <fullName evidence="3">Uncharacterized protein</fullName>
    </submittedName>
</protein>
<keyword evidence="2" id="KW-0732">Signal</keyword>
<accession>A0A9P0CLF3</accession>
<evidence type="ECO:0000256" key="1">
    <source>
        <dbReference type="SAM" id="Phobius"/>
    </source>
</evidence>
<keyword evidence="1" id="KW-0812">Transmembrane</keyword>
<dbReference type="PROSITE" id="PS51257">
    <property type="entry name" value="PROKAR_LIPOPROTEIN"/>
    <property type="match status" value="1"/>
</dbReference>
<keyword evidence="1" id="KW-0472">Membrane</keyword>
<evidence type="ECO:0000313" key="4">
    <source>
        <dbReference type="Proteomes" id="UP001153636"/>
    </source>
</evidence>
<sequence>MKVAVSALIFAIAMSSCWAATTSAETTTKPSCTCPNLLTPIVDLLNLVIKTLQPVLKILPLSLGAVITAICNFLVFVLKTIGTVLAGGLIDVSTIVSNLVTALGGVLGGLHK</sequence>